<protein>
    <submittedName>
        <fullName evidence="1">Uncharacterized protein</fullName>
    </submittedName>
</protein>
<keyword evidence="2" id="KW-1185">Reference proteome</keyword>
<dbReference type="EMBL" id="CM042889">
    <property type="protein sequence ID" value="KAI4320641.1"/>
    <property type="molecule type" value="Genomic_DNA"/>
</dbReference>
<accession>A0ACB9MCQ4</accession>
<organism evidence="1 2">
    <name type="scientific">Melastoma candidum</name>
    <dbReference type="NCBI Taxonomy" id="119954"/>
    <lineage>
        <taxon>Eukaryota</taxon>
        <taxon>Viridiplantae</taxon>
        <taxon>Streptophyta</taxon>
        <taxon>Embryophyta</taxon>
        <taxon>Tracheophyta</taxon>
        <taxon>Spermatophyta</taxon>
        <taxon>Magnoliopsida</taxon>
        <taxon>eudicotyledons</taxon>
        <taxon>Gunneridae</taxon>
        <taxon>Pentapetalae</taxon>
        <taxon>rosids</taxon>
        <taxon>malvids</taxon>
        <taxon>Myrtales</taxon>
        <taxon>Melastomataceae</taxon>
        <taxon>Melastomatoideae</taxon>
        <taxon>Melastomateae</taxon>
        <taxon>Melastoma</taxon>
    </lineage>
</organism>
<sequence>MKVTKTCEKLVKPKTPTPPHLRRCGLTLFDLCQKAKLIPCCFFYHFNRDDHEGNIEARLARLEESLSEALVVHYPMAGRYVEEGHFIDCNDQGAEFIVGRVDVWHDEILEKDRDRPGLDFMELIVRTPSFRANLPLVVAQVYIFVCGAVAIGFSIVHRVADCGSAITFLKGWAMLSRCGILGDASYPSFECIAGDVKIGSIGAEGPPSRVKIVFGLLWKAVVKIDGWKSNGNHRAISFQTAMNLRGIAGKLTPKNAFGNLVMDVYVEAGKEDREMELNGFVKAVQRTIKNARSKYASIDNAEEFLAMAEGDSRSIDGLLHSRLHKEKHVVCSTCSCGFGSYEIDFGLGKPELADATRTCI</sequence>
<gene>
    <name evidence="1" type="ORF">MLD38_034099</name>
</gene>
<dbReference type="Proteomes" id="UP001057402">
    <property type="component" value="Chromosome 10"/>
</dbReference>
<evidence type="ECO:0000313" key="2">
    <source>
        <dbReference type="Proteomes" id="UP001057402"/>
    </source>
</evidence>
<comment type="caution">
    <text evidence="1">The sequence shown here is derived from an EMBL/GenBank/DDBJ whole genome shotgun (WGS) entry which is preliminary data.</text>
</comment>
<evidence type="ECO:0000313" key="1">
    <source>
        <dbReference type="EMBL" id="KAI4320641.1"/>
    </source>
</evidence>
<proteinExistence type="predicted"/>
<reference evidence="2" key="1">
    <citation type="journal article" date="2023" name="Front. Plant Sci.">
        <title>Chromosomal-level genome assembly of Melastoma candidum provides insights into trichome evolution.</title>
        <authorList>
            <person name="Zhong Y."/>
            <person name="Wu W."/>
            <person name="Sun C."/>
            <person name="Zou P."/>
            <person name="Liu Y."/>
            <person name="Dai S."/>
            <person name="Zhou R."/>
        </authorList>
    </citation>
    <scope>NUCLEOTIDE SEQUENCE [LARGE SCALE GENOMIC DNA]</scope>
</reference>
<name>A0ACB9MCQ4_9MYRT</name>